<proteinExistence type="predicted"/>
<protein>
    <submittedName>
        <fullName evidence="2">Uncharacterized protein</fullName>
    </submittedName>
</protein>
<feature type="region of interest" description="Disordered" evidence="1">
    <location>
        <begin position="1"/>
        <end position="54"/>
    </location>
</feature>
<evidence type="ECO:0000313" key="2">
    <source>
        <dbReference type="EMBL" id="AGP37301.1"/>
    </source>
</evidence>
<feature type="compositionally biased region" description="Basic residues" evidence="1">
    <location>
        <begin position="31"/>
        <end position="42"/>
    </location>
</feature>
<feature type="compositionally biased region" description="Basic and acidic residues" evidence="1">
    <location>
        <begin position="45"/>
        <end position="54"/>
    </location>
</feature>
<reference evidence="2 3" key="1">
    <citation type="journal article" date="2013" name="Sci. Rep.">
        <title>Extraordinary expansion of a Sorangium cellulosum genome from an alkaline milieu.</title>
        <authorList>
            <person name="Han K."/>
            <person name="Li Z.F."/>
            <person name="Peng R."/>
            <person name="Zhu L.P."/>
            <person name="Zhou T."/>
            <person name="Wang L.G."/>
            <person name="Li S.G."/>
            <person name="Zhang X.B."/>
            <person name="Hu W."/>
            <person name="Wu Z.H."/>
            <person name="Qin N."/>
            <person name="Li Y.Z."/>
        </authorList>
    </citation>
    <scope>NUCLEOTIDE SEQUENCE [LARGE SCALE GENOMIC DNA]</scope>
    <source>
        <strain evidence="2 3">So0157-2</strain>
    </source>
</reference>
<dbReference type="PATRIC" id="fig|1254432.3.peg.5470"/>
<dbReference type="KEGG" id="scu:SCE1572_24140"/>
<organism evidence="2 3">
    <name type="scientific">Sorangium cellulosum So0157-2</name>
    <dbReference type="NCBI Taxonomy" id="1254432"/>
    <lineage>
        <taxon>Bacteria</taxon>
        <taxon>Pseudomonadati</taxon>
        <taxon>Myxococcota</taxon>
        <taxon>Polyangia</taxon>
        <taxon>Polyangiales</taxon>
        <taxon>Polyangiaceae</taxon>
        <taxon>Sorangium</taxon>
    </lineage>
</organism>
<accession>S4XY67</accession>
<gene>
    <name evidence="2" type="ORF">SCE1572_24140</name>
</gene>
<name>S4XY67_SORCE</name>
<dbReference type="AlphaFoldDB" id="S4XY67"/>
<evidence type="ECO:0000313" key="3">
    <source>
        <dbReference type="Proteomes" id="UP000014803"/>
    </source>
</evidence>
<feature type="compositionally biased region" description="Low complexity" evidence="1">
    <location>
        <begin position="13"/>
        <end position="22"/>
    </location>
</feature>
<dbReference type="EMBL" id="CP003969">
    <property type="protein sequence ID" value="AGP37301.1"/>
    <property type="molecule type" value="Genomic_DNA"/>
</dbReference>
<dbReference type="HOGENOM" id="CLU_3048080_0_0_7"/>
<dbReference type="STRING" id="1254432.SCE1572_24140"/>
<dbReference type="Proteomes" id="UP000014803">
    <property type="component" value="Chromosome"/>
</dbReference>
<evidence type="ECO:0000256" key="1">
    <source>
        <dbReference type="SAM" id="MobiDB-lite"/>
    </source>
</evidence>
<sequence>MRAGFVGRDLAETTTPTSPPSSERIDASPRTAHRRLRSRRLGRAPARDEPPSPA</sequence>